<dbReference type="Proteomes" id="UP001175271">
    <property type="component" value="Unassembled WGS sequence"/>
</dbReference>
<dbReference type="Pfam" id="PF03097">
    <property type="entry name" value="BRO1"/>
    <property type="match status" value="1"/>
</dbReference>
<dbReference type="PANTHER" id="PTHR23030:SF30">
    <property type="entry name" value="TYROSINE-PROTEIN PHOSPHATASE NON-RECEPTOR TYPE 23"/>
    <property type="match status" value="1"/>
</dbReference>
<gene>
    <name evidence="2" type="ORF">QR680_018596</name>
</gene>
<comment type="caution">
    <text evidence="2">The sequence shown here is derived from an EMBL/GenBank/DDBJ whole genome shotgun (WGS) entry which is preliminary data.</text>
</comment>
<sequence length="93" mass="10752">MLMVKMRFPMEENDPVAVPFAWYEHIIGLPTPIVFEDVNFELGNILYTIGTFHASLGAVETRVDLDSIKNAVMHFQLAAWSLKYMRDEMNLEM</sequence>
<evidence type="ECO:0000259" key="1">
    <source>
        <dbReference type="Pfam" id="PF03097"/>
    </source>
</evidence>
<dbReference type="GO" id="GO:0045022">
    <property type="term" value="P:early endosome to late endosome transport"/>
    <property type="evidence" value="ECO:0007669"/>
    <property type="project" value="TreeGrafter"/>
</dbReference>
<dbReference type="Gene3D" id="1.25.40.280">
    <property type="entry name" value="alix/aip1 like domains"/>
    <property type="match status" value="1"/>
</dbReference>
<reference evidence="2" key="1">
    <citation type="submission" date="2023-06" db="EMBL/GenBank/DDBJ databases">
        <title>Genomic analysis of the entomopathogenic nematode Steinernema hermaphroditum.</title>
        <authorList>
            <person name="Schwarz E.M."/>
            <person name="Heppert J.K."/>
            <person name="Baniya A."/>
            <person name="Schwartz H.T."/>
            <person name="Tan C.-H."/>
            <person name="Antoshechkin I."/>
            <person name="Sternberg P.W."/>
            <person name="Goodrich-Blair H."/>
            <person name="Dillman A.R."/>
        </authorList>
    </citation>
    <scope>NUCLEOTIDE SEQUENCE</scope>
    <source>
        <strain evidence="2">PS9179</strain>
        <tissue evidence="2">Whole animal</tissue>
    </source>
</reference>
<protein>
    <recommendedName>
        <fullName evidence="1">BRO1 domain-containing protein</fullName>
    </recommendedName>
</protein>
<dbReference type="PANTHER" id="PTHR23030">
    <property type="entry name" value="PCD6 INTERACTING PROTEIN-RELATED"/>
    <property type="match status" value="1"/>
</dbReference>
<organism evidence="2 3">
    <name type="scientific">Steinernema hermaphroditum</name>
    <dbReference type="NCBI Taxonomy" id="289476"/>
    <lineage>
        <taxon>Eukaryota</taxon>
        <taxon>Metazoa</taxon>
        <taxon>Ecdysozoa</taxon>
        <taxon>Nematoda</taxon>
        <taxon>Chromadorea</taxon>
        <taxon>Rhabditida</taxon>
        <taxon>Tylenchina</taxon>
        <taxon>Panagrolaimomorpha</taxon>
        <taxon>Strongyloidoidea</taxon>
        <taxon>Steinernematidae</taxon>
        <taxon>Steinernema</taxon>
    </lineage>
</organism>
<dbReference type="GO" id="GO:0032456">
    <property type="term" value="P:endocytic recycling"/>
    <property type="evidence" value="ECO:0007669"/>
    <property type="project" value="TreeGrafter"/>
</dbReference>
<dbReference type="GO" id="GO:0005768">
    <property type="term" value="C:endosome"/>
    <property type="evidence" value="ECO:0007669"/>
    <property type="project" value="TreeGrafter"/>
</dbReference>
<accession>A0AA39HIG1</accession>
<dbReference type="InterPro" id="IPR038499">
    <property type="entry name" value="BRO1_sf"/>
</dbReference>
<dbReference type="EMBL" id="JAUCMV010000004">
    <property type="protein sequence ID" value="KAK0406480.1"/>
    <property type="molecule type" value="Genomic_DNA"/>
</dbReference>
<dbReference type="GO" id="GO:0043328">
    <property type="term" value="P:protein transport to vacuole involved in ubiquitin-dependent protein catabolic process via the multivesicular body sorting pathway"/>
    <property type="evidence" value="ECO:0007669"/>
    <property type="project" value="TreeGrafter"/>
</dbReference>
<proteinExistence type="predicted"/>
<evidence type="ECO:0000313" key="2">
    <source>
        <dbReference type="EMBL" id="KAK0406480.1"/>
    </source>
</evidence>
<dbReference type="AlphaFoldDB" id="A0AA39HIG1"/>
<evidence type="ECO:0000313" key="3">
    <source>
        <dbReference type="Proteomes" id="UP001175271"/>
    </source>
</evidence>
<name>A0AA39HIG1_9BILA</name>
<dbReference type="InterPro" id="IPR004328">
    <property type="entry name" value="BRO1_dom"/>
</dbReference>
<feature type="domain" description="BRO1" evidence="1">
    <location>
        <begin position="3"/>
        <end position="88"/>
    </location>
</feature>
<keyword evidence="3" id="KW-1185">Reference proteome</keyword>